<evidence type="ECO:0000256" key="3">
    <source>
        <dbReference type="ARBA" id="ARBA00022525"/>
    </source>
</evidence>
<dbReference type="Pfam" id="PF05825">
    <property type="entry name" value="PSP94"/>
    <property type="match status" value="2"/>
</dbReference>
<dbReference type="GO" id="GO:0005576">
    <property type="term" value="C:extracellular region"/>
    <property type="evidence" value="ECO:0007669"/>
    <property type="project" value="UniProtKB-SubCell"/>
</dbReference>
<organism evidence="5 6">
    <name type="scientific">Certhia brachydactyla</name>
    <name type="common">short-toed tree-creeper</name>
    <dbReference type="NCBI Taxonomy" id="73330"/>
    <lineage>
        <taxon>Eukaryota</taxon>
        <taxon>Metazoa</taxon>
        <taxon>Chordata</taxon>
        <taxon>Craniata</taxon>
        <taxon>Vertebrata</taxon>
        <taxon>Euteleostomi</taxon>
        <taxon>Archelosauria</taxon>
        <taxon>Archosauria</taxon>
        <taxon>Dinosauria</taxon>
        <taxon>Saurischia</taxon>
        <taxon>Theropoda</taxon>
        <taxon>Coelurosauria</taxon>
        <taxon>Aves</taxon>
        <taxon>Neognathae</taxon>
        <taxon>Neoaves</taxon>
        <taxon>Telluraves</taxon>
        <taxon>Australaves</taxon>
        <taxon>Passeriformes</taxon>
        <taxon>Certhiidae</taxon>
        <taxon>Certhiinae</taxon>
        <taxon>Certhia</taxon>
    </lineage>
</organism>
<accession>A0A7L1WJS7</accession>
<comment type="subcellular location">
    <subcellularLocation>
        <location evidence="1">Secreted</location>
    </subcellularLocation>
</comment>
<dbReference type="Gene3D" id="2.10.70.10">
    <property type="entry name" value="Complement Module, domain 1"/>
    <property type="match status" value="1"/>
</dbReference>
<reference evidence="5 6" key="1">
    <citation type="submission" date="2019-09" db="EMBL/GenBank/DDBJ databases">
        <title>Bird 10,000 Genomes (B10K) Project - Family phase.</title>
        <authorList>
            <person name="Zhang G."/>
        </authorList>
    </citation>
    <scope>NUCLEOTIDE SEQUENCE [LARGE SCALE GENOMIC DNA]</scope>
    <source>
        <strain evidence="5">B10K-DU-002-20</strain>
        <tissue evidence="5">Muscle</tissue>
    </source>
</reference>
<feature type="non-terminal residue" evidence="5">
    <location>
        <position position="91"/>
    </location>
</feature>
<dbReference type="PANTHER" id="PTHR10500:SF7">
    <property type="entry name" value="BETA-MICROSEMINOPROTEIN"/>
    <property type="match status" value="1"/>
</dbReference>
<keyword evidence="6" id="KW-1185">Reference proteome</keyword>
<evidence type="ECO:0000313" key="6">
    <source>
        <dbReference type="Proteomes" id="UP000536092"/>
    </source>
</evidence>
<keyword evidence="4" id="KW-1015">Disulfide bond</keyword>
<dbReference type="OrthoDB" id="6076852at2759"/>
<feature type="non-terminal residue" evidence="5">
    <location>
        <position position="1"/>
    </location>
</feature>
<comment type="similarity">
    <text evidence="2">Belongs to the beta-microseminoprotein family.</text>
</comment>
<dbReference type="PANTHER" id="PTHR10500">
    <property type="entry name" value="BETA-MICROSEMINOPROTEIN"/>
    <property type="match status" value="1"/>
</dbReference>
<keyword evidence="3" id="KW-0964">Secreted</keyword>
<dbReference type="EMBL" id="VXBV01005922">
    <property type="protein sequence ID" value="NXO97849.1"/>
    <property type="molecule type" value="Genomic_DNA"/>
</dbReference>
<evidence type="ECO:0000256" key="1">
    <source>
        <dbReference type="ARBA" id="ARBA00004613"/>
    </source>
</evidence>
<gene>
    <name evidence="5" type="primary">Msmb_0</name>
    <name evidence="5" type="ORF">CERBRA_R00144</name>
</gene>
<dbReference type="InterPro" id="IPR008735">
    <property type="entry name" value="PSP94"/>
</dbReference>
<name>A0A7L1WJS7_9PASS</name>
<proteinExistence type="inferred from homology"/>
<comment type="caution">
    <text evidence="5">The sequence shown here is derived from an EMBL/GenBank/DDBJ whole genome shotgun (WGS) entry which is preliminary data.</text>
</comment>
<dbReference type="Proteomes" id="UP000536092">
    <property type="component" value="Unassembled WGS sequence"/>
</dbReference>
<sequence>CLDEEGKVHEFDSSWRTEDCMDCSCSRTGIGCCTRRVQSSSGVFPLLLCYMTPIDYDKEKCESIFNKETCSYKVVEKADHSKECPVHSWVG</sequence>
<evidence type="ECO:0000256" key="2">
    <source>
        <dbReference type="ARBA" id="ARBA00010352"/>
    </source>
</evidence>
<evidence type="ECO:0000313" key="5">
    <source>
        <dbReference type="EMBL" id="NXO97849.1"/>
    </source>
</evidence>
<protein>
    <submittedName>
        <fullName evidence="5">MSMB protein</fullName>
    </submittedName>
</protein>
<evidence type="ECO:0000256" key="4">
    <source>
        <dbReference type="ARBA" id="ARBA00023157"/>
    </source>
</evidence>
<dbReference type="Gene3D" id="2.20.25.590">
    <property type="match status" value="1"/>
</dbReference>
<dbReference type="AlphaFoldDB" id="A0A7L1WJS7"/>